<gene>
    <name evidence="4" type="ORF">FNZ23_21320</name>
</gene>
<dbReference type="PANTHER" id="PTHR42942">
    <property type="entry name" value="6-O-METHYLGUANINE DNA METHYLTRANSFERASE"/>
    <property type="match status" value="1"/>
</dbReference>
<dbReference type="InterPro" id="IPR014048">
    <property type="entry name" value="MethylDNA_cys_MeTrfase_DNA-bd"/>
</dbReference>
<dbReference type="GO" id="GO:0003824">
    <property type="term" value="F:catalytic activity"/>
    <property type="evidence" value="ECO:0007669"/>
    <property type="project" value="InterPro"/>
</dbReference>
<feature type="region of interest" description="Disordered" evidence="2">
    <location>
        <begin position="318"/>
        <end position="342"/>
    </location>
</feature>
<organism evidence="4 5">
    <name type="scientific">Streptomyces benahoarensis</name>
    <dbReference type="NCBI Taxonomy" id="2595054"/>
    <lineage>
        <taxon>Bacteria</taxon>
        <taxon>Bacillati</taxon>
        <taxon>Actinomycetota</taxon>
        <taxon>Actinomycetes</taxon>
        <taxon>Kitasatosporales</taxon>
        <taxon>Streptomycetaceae</taxon>
        <taxon>Streptomyces</taxon>
    </lineage>
</organism>
<feature type="compositionally biased region" description="Low complexity" evidence="2">
    <location>
        <begin position="139"/>
        <end position="158"/>
    </location>
</feature>
<evidence type="ECO:0000256" key="2">
    <source>
        <dbReference type="SAM" id="MobiDB-lite"/>
    </source>
</evidence>
<dbReference type="CDD" id="cd06445">
    <property type="entry name" value="ATase"/>
    <property type="match status" value="1"/>
</dbReference>
<evidence type="ECO:0000313" key="5">
    <source>
        <dbReference type="Proteomes" id="UP000320888"/>
    </source>
</evidence>
<protein>
    <recommendedName>
        <fullName evidence="3">Methylated-DNA-[protein]-cysteine S-methyltransferase DNA binding domain-containing protein</fullName>
    </recommendedName>
</protein>
<dbReference type="EMBL" id="VKLS01000319">
    <property type="protein sequence ID" value="TSB35296.1"/>
    <property type="molecule type" value="Genomic_DNA"/>
</dbReference>
<evidence type="ECO:0000256" key="1">
    <source>
        <dbReference type="ARBA" id="ARBA00022763"/>
    </source>
</evidence>
<dbReference type="Proteomes" id="UP000320888">
    <property type="component" value="Unassembled WGS sequence"/>
</dbReference>
<dbReference type="SUPFAM" id="SSF46767">
    <property type="entry name" value="Methylated DNA-protein cysteine methyltransferase, C-terminal domain"/>
    <property type="match status" value="1"/>
</dbReference>
<sequence length="342" mass="35860">MLHVRLRSGSLLVPLRRPLRVVARVRCGPVGSLGRPGSFGLLDRARLFGRGDRGRPPLLLPLIHRRTVGPAPARGASRDGGGGSRLPDVTGAGLPRRRRAQPSGRRFSLTSHQSPPARWWHGRAGGGGIRVLFEGAGSGSRAPATGPAPATAPASSLPHPGPPRAPRTAPASRPAPLSVGYGRMDRMSGHRDGTAPDPSRGDGPPPEGARPAPELPDYAERVLGVAERIPPGHVLTYGDIAARLAAEDRDGRGSGGPRQVGRAMALYGGAVPWWRVVRADGAPLPGSEHRALAHYRAEGTPLRTAADGSATRLDMRRARWDGPLDPADDCEVSDTGSGARHV</sequence>
<reference evidence="4 5" key="1">
    <citation type="submission" date="2019-07" db="EMBL/GenBank/DDBJ databases">
        <title>Draft genome for Streptomyces benahoarensis MZ03-48.</title>
        <authorList>
            <person name="Gonzalez-Pimentel J.L."/>
        </authorList>
    </citation>
    <scope>NUCLEOTIDE SEQUENCE [LARGE SCALE GENOMIC DNA]</scope>
    <source>
        <strain evidence="4 5">MZ03-48</strain>
    </source>
</reference>
<dbReference type="PANTHER" id="PTHR42942:SF1">
    <property type="entry name" value="ALKYLTRANSFERASE-LIKE PROTEIN 1"/>
    <property type="match status" value="1"/>
</dbReference>
<dbReference type="InterPro" id="IPR052520">
    <property type="entry name" value="ATL_DNA_repair"/>
</dbReference>
<feature type="non-terminal residue" evidence="4">
    <location>
        <position position="342"/>
    </location>
</feature>
<dbReference type="Pfam" id="PF01035">
    <property type="entry name" value="DNA_binding_1"/>
    <property type="match status" value="1"/>
</dbReference>
<proteinExistence type="predicted"/>
<feature type="compositionally biased region" description="Low complexity" evidence="2">
    <location>
        <begin position="166"/>
        <end position="178"/>
    </location>
</feature>
<dbReference type="AlphaFoldDB" id="A0A553Z1D2"/>
<dbReference type="GO" id="GO:0006281">
    <property type="term" value="P:DNA repair"/>
    <property type="evidence" value="ECO:0007669"/>
    <property type="project" value="InterPro"/>
</dbReference>
<keyword evidence="1" id="KW-0227">DNA damage</keyword>
<accession>A0A553Z1D2</accession>
<feature type="domain" description="Methylated-DNA-[protein]-cysteine S-methyltransferase DNA binding" evidence="3">
    <location>
        <begin position="218"/>
        <end position="283"/>
    </location>
</feature>
<dbReference type="InterPro" id="IPR036217">
    <property type="entry name" value="MethylDNA_cys_MeTrfase_DNAb"/>
</dbReference>
<dbReference type="InterPro" id="IPR036388">
    <property type="entry name" value="WH-like_DNA-bd_sf"/>
</dbReference>
<evidence type="ECO:0000313" key="4">
    <source>
        <dbReference type="EMBL" id="TSB35296.1"/>
    </source>
</evidence>
<dbReference type="Gene3D" id="1.10.10.10">
    <property type="entry name" value="Winged helix-like DNA-binding domain superfamily/Winged helix DNA-binding domain"/>
    <property type="match status" value="1"/>
</dbReference>
<evidence type="ECO:0000259" key="3">
    <source>
        <dbReference type="Pfam" id="PF01035"/>
    </source>
</evidence>
<feature type="region of interest" description="Disordered" evidence="2">
    <location>
        <begin position="69"/>
        <end position="214"/>
    </location>
</feature>
<name>A0A553Z1D2_9ACTN</name>
<comment type="caution">
    <text evidence="4">The sequence shown here is derived from an EMBL/GenBank/DDBJ whole genome shotgun (WGS) entry which is preliminary data.</text>
</comment>
<feature type="compositionally biased region" description="Basic and acidic residues" evidence="2">
    <location>
        <begin position="183"/>
        <end position="194"/>
    </location>
</feature>
<keyword evidence="5" id="KW-1185">Reference proteome</keyword>